<gene>
    <name evidence="1" type="ORF">C5F49_05095</name>
</gene>
<evidence type="ECO:0000313" key="1">
    <source>
        <dbReference type="EMBL" id="QLH04759.1"/>
    </source>
</evidence>
<dbReference type="RefSeq" id="WP_179361972.1">
    <property type="nucleotide sequence ID" value="NZ_CP026994.1"/>
</dbReference>
<dbReference type="Proteomes" id="UP000509441">
    <property type="component" value="Chromosome"/>
</dbReference>
<dbReference type="KEGG" id="nox:C5F49_05095"/>
<dbReference type="GeneID" id="56061324"/>
<reference evidence="1 2" key="1">
    <citation type="submission" date="2018-02" db="EMBL/GenBank/DDBJ databases">
        <title>Complete genome of Nitrosopumilus oxyclinae HCE1.</title>
        <authorList>
            <person name="Qin W."/>
            <person name="Zheng Y."/>
            <person name="Stahl D.A."/>
        </authorList>
    </citation>
    <scope>NUCLEOTIDE SEQUENCE [LARGE SCALE GENOMIC DNA]</scope>
    <source>
        <strain evidence="1 2">HCE1</strain>
    </source>
</reference>
<dbReference type="AlphaFoldDB" id="A0A7D5R4Y0"/>
<organism evidence="1 2">
    <name type="scientific">Nitrosopumilus oxyclinae</name>
    <dbReference type="NCBI Taxonomy" id="1959104"/>
    <lineage>
        <taxon>Archaea</taxon>
        <taxon>Nitrososphaerota</taxon>
        <taxon>Nitrososphaeria</taxon>
        <taxon>Nitrosopumilales</taxon>
        <taxon>Nitrosopumilaceae</taxon>
        <taxon>Nitrosopumilus</taxon>
    </lineage>
</organism>
<name>A0A7D5R4Y0_9ARCH</name>
<keyword evidence="2" id="KW-1185">Reference proteome</keyword>
<evidence type="ECO:0000313" key="2">
    <source>
        <dbReference type="Proteomes" id="UP000509441"/>
    </source>
</evidence>
<proteinExistence type="predicted"/>
<protein>
    <submittedName>
        <fullName evidence="1">Uncharacterized protein</fullName>
    </submittedName>
</protein>
<accession>A0A7D5R4Y0</accession>
<sequence length="120" mass="14179">MALRKYFGDSKMFEYDKFYRACQQENRPFVKAKINPLHGNYLVQLDLMTCDYELSSNTQEKISKLIQNEIEYVKTNLNYTFEGFSIDKELAWFDGVSSEHLEVFCNSLYDLSLKSRLESN</sequence>
<dbReference type="EMBL" id="CP026994">
    <property type="protein sequence ID" value="QLH04759.1"/>
    <property type="molecule type" value="Genomic_DNA"/>
</dbReference>
<dbReference type="OrthoDB" id="4745at2157"/>